<accession>A0A0M9A3L8</accession>
<dbReference type="AlphaFoldDB" id="A0A0M9A3L8"/>
<proteinExistence type="predicted"/>
<sequence>MHVRKRRKKEKERRRLIISEEKRSEEEMSTDSFLEGNETLGSQTRGWLHDST</sequence>
<dbReference type="Proteomes" id="UP000053105">
    <property type="component" value="Unassembled WGS sequence"/>
</dbReference>
<evidence type="ECO:0000313" key="2">
    <source>
        <dbReference type="EMBL" id="KOX76527.1"/>
    </source>
</evidence>
<organism evidence="2 3">
    <name type="scientific">Melipona quadrifasciata</name>
    <dbReference type="NCBI Taxonomy" id="166423"/>
    <lineage>
        <taxon>Eukaryota</taxon>
        <taxon>Metazoa</taxon>
        <taxon>Ecdysozoa</taxon>
        <taxon>Arthropoda</taxon>
        <taxon>Hexapoda</taxon>
        <taxon>Insecta</taxon>
        <taxon>Pterygota</taxon>
        <taxon>Neoptera</taxon>
        <taxon>Endopterygota</taxon>
        <taxon>Hymenoptera</taxon>
        <taxon>Apocrita</taxon>
        <taxon>Aculeata</taxon>
        <taxon>Apoidea</taxon>
        <taxon>Anthophila</taxon>
        <taxon>Apidae</taxon>
        <taxon>Melipona</taxon>
    </lineage>
</organism>
<feature type="region of interest" description="Disordered" evidence="1">
    <location>
        <begin position="1"/>
        <end position="52"/>
    </location>
</feature>
<feature type="compositionally biased region" description="Basic and acidic residues" evidence="1">
    <location>
        <begin position="13"/>
        <end position="26"/>
    </location>
</feature>
<gene>
    <name evidence="2" type="ORF">WN51_11733</name>
</gene>
<reference evidence="2 3" key="1">
    <citation type="submission" date="2015-07" db="EMBL/GenBank/DDBJ databases">
        <title>The genome of Melipona quadrifasciata.</title>
        <authorList>
            <person name="Pan H."/>
            <person name="Kapheim K."/>
        </authorList>
    </citation>
    <scope>NUCLEOTIDE SEQUENCE [LARGE SCALE GENOMIC DNA]</scope>
    <source>
        <strain evidence="2">0111107301</strain>
        <tissue evidence="2">Whole body</tissue>
    </source>
</reference>
<dbReference type="EMBL" id="KQ435746">
    <property type="protein sequence ID" value="KOX76527.1"/>
    <property type="molecule type" value="Genomic_DNA"/>
</dbReference>
<evidence type="ECO:0000256" key="1">
    <source>
        <dbReference type="SAM" id="MobiDB-lite"/>
    </source>
</evidence>
<keyword evidence="3" id="KW-1185">Reference proteome</keyword>
<evidence type="ECO:0000313" key="3">
    <source>
        <dbReference type="Proteomes" id="UP000053105"/>
    </source>
</evidence>
<protein>
    <submittedName>
        <fullName evidence="2">Uncharacterized protein</fullName>
    </submittedName>
</protein>
<feature type="compositionally biased region" description="Basic residues" evidence="1">
    <location>
        <begin position="1"/>
        <end position="12"/>
    </location>
</feature>
<name>A0A0M9A3L8_9HYME</name>